<dbReference type="EMBL" id="CP023737">
    <property type="protein sequence ID" value="ATQ69688.1"/>
    <property type="molecule type" value="Genomic_DNA"/>
</dbReference>
<keyword evidence="5" id="KW-1003">Cell membrane</keyword>
<dbReference type="CDD" id="cd17908">
    <property type="entry name" value="FliM"/>
    <property type="match status" value="1"/>
</dbReference>
<dbReference type="InterPro" id="IPR001689">
    <property type="entry name" value="Flag_FliM"/>
</dbReference>
<proteinExistence type="inferred from homology"/>
<evidence type="ECO:0000256" key="12">
    <source>
        <dbReference type="SAM" id="MobiDB-lite"/>
    </source>
</evidence>
<reference evidence="15" key="1">
    <citation type="submission" date="2017-10" db="EMBL/GenBank/DDBJ databases">
        <title>Completed PacBio SMRT sequence of Methylosinus trichosporium OB3b reveals presence of a third large plasmid.</title>
        <authorList>
            <person name="Charles T.C."/>
            <person name="Lynch M.D.J."/>
            <person name="Heil J.R."/>
            <person name="Cheng J."/>
        </authorList>
    </citation>
    <scope>NUCLEOTIDE SEQUENCE [LARGE SCALE GENOMIC DNA]</scope>
    <source>
        <strain evidence="15">OB3b</strain>
    </source>
</reference>
<dbReference type="Gene3D" id="2.30.330.10">
    <property type="entry name" value="SpoA-like"/>
    <property type="match status" value="1"/>
</dbReference>
<dbReference type="RefSeq" id="WP_003613368.1">
    <property type="nucleotide sequence ID" value="NZ_ADVE02000001.1"/>
</dbReference>
<dbReference type="GO" id="GO:0003774">
    <property type="term" value="F:cytoskeletal motor activity"/>
    <property type="evidence" value="ECO:0007669"/>
    <property type="project" value="InterPro"/>
</dbReference>
<feature type="region of interest" description="Disordered" evidence="12">
    <location>
        <begin position="1"/>
        <end position="36"/>
    </location>
</feature>
<evidence type="ECO:0000256" key="6">
    <source>
        <dbReference type="ARBA" id="ARBA00022500"/>
    </source>
</evidence>
<evidence type="ECO:0000256" key="1">
    <source>
        <dbReference type="ARBA" id="ARBA00004117"/>
    </source>
</evidence>
<dbReference type="GO" id="GO:0071978">
    <property type="term" value="P:bacterial-type flagellum-dependent swarming motility"/>
    <property type="evidence" value="ECO:0007669"/>
    <property type="project" value="TreeGrafter"/>
</dbReference>
<evidence type="ECO:0000256" key="2">
    <source>
        <dbReference type="ARBA" id="ARBA00004417"/>
    </source>
</evidence>
<dbReference type="InterPro" id="IPR036429">
    <property type="entry name" value="SpoA-like_sf"/>
</dbReference>
<evidence type="ECO:0000256" key="9">
    <source>
        <dbReference type="ARBA" id="ARBA00023136"/>
    </source>
</evidence>
<evidence type="ECO:0000256" key="4">
    <source>
        <dbReference type="ARBA" id="ARBA00021898"/>
    </source>
</evidence>
<evidence type="ECO:0000256" key="11">
    <source>
        <dbReference type="ARBA" id="ARBA00025044"/>
    </source>
</evidence>
<feature type="domain" description="Flagellar motor switch protein FliN-like C-terminal" evidence="13">
    <location>
        <begin position="256"/>
        <end position="326"/>
    </location>
</feature>
<dbReference type="KEGG" id="mtw:CQW49_18725"/>
<dbReference type="PANTHER" id="PTHR30034:SF3">
    <property type="entry name" value="FLAGELLAR MOTOR SWITCH PROTEIN FLIM"/>
    <property type="match status" value="1"/>
</dbReference>
<keyword evidence="7" id="KW-0997">Cell inner membrane</keyword>
<evidence type="ECO:0000256" key="7">
    <source>
        <dbReference type="ARBA" id="ARBA00022519"/>
    </source>
</evidence>
<comment type="similarity">
    <text evidence="3">Belongs to the FliM family.</text>
</comment>
<gene>
    <name evidence="14" type="ORF">CQW49_18725</name>
</gene>
<accession>A0A2D2D3W2</accession>
<evidence type="ECO:0000259" key="13">
    <source>
        <dbReference type="Pfam" id="PF01052"/>
    </source>
</evidence>
<name>A0A2D2D3W2_METT3</name>
<keyword evidence="9" id="KW-0472">Membrane</keyword>
<dbReference type="GO" id="GO:0050918">
    <property type="term" value="P:positive chemotaxis"/>
    <property type="evidence" value="ECO:0007669"/>
    <property type="project" value="TreeGrafter"/>
</dbReference>
<comment type="function">
    <text evidence="11">FliM is one of three proteins (FliG, FliN, FliM) that forms the rotor-mounted switch complex (C ring), located at the base of the basal body. This complex interacts with the CheY and CheZ chemotaxis proteins, in addition to contacting components of the motor that determine the direction of flagellar rotation.</text>
</comment>
<dbReference type="Gene3D" id="3.40.1550.10">
    <property type="entry name" value="CheC-like"/>
    <property type="match status" value="1"/>
</dbReference>
<evidence type="ECO:0000256" key="5">
    <source>
        <dbReference type="ARBA" id="ARBA00022475"/>
    </source>
</evidence>
<dbReference type="STRING" id="595536.GCA_000178815_01443"/>
<evidence type="ECO:0000256" key="10">
    <source>
        <dbReference type="ARBA" id="ARBA00023143"/>
    </source>
</evidence>
<evidence type="ECO:0000313" key="14">
    <source>
        <dbReference type="EMBL" id="ATQ69688.1"/>
    </source>
</evidence>
<organism evidence="14 15">
    <name type="scientific">Methylosinus trichosporium (strain ATCC 35070 / NCIMB 11131 / UNIQEM 75 / OB3b)</name>
    <dbReference type="NCBI Taxonomy" id="595536"/>
    <lineage>
        <taxon>Bacteria</taxon>
        <taxon>Pseudomonadati</taxon>
        <taxon>Pseudomonadota</taxon>
        <taxon>Alphaproteobacteria</taxon>
        <taxon>Hyphomicrobiales</taxon>
        <taxon>Methylocystaceae</taxon>
        <taxon>Methylosinus</taxon>
    </lineage>
</organism>
<dbReference type="GO" id="GO:0009425">
    <property type="term" value="C:bacterial-type flagellum basal body"/>
    <property type="evidence" value="ECO:0007669"/>
    <property type="project" value="UniProtKB-SubCell"/>
</dbReference>
<keyword evidence="10" id="KW-0975">Bacterial flagellum</keyword>
<sequence>MTAGEVAEAPARGSKGKRPAAPAAPKKKRDDAPDAPGVAVRERLLAGGGLSPDRLPMLRVALDEAALGFEEMLRKLGFVSPQVAVESVAATRAAEAQNALDALAITATYGGAEPDARVTLGAERKFVFAMVEGLFGADGSEPFYEEERALTSVEIRLARLVLDRLAKALQISFASTAGAALALDPVEPKPEPAGAARRSGSALICRFRLTAFGAESEALVTFPQGVLDPLREALAADPATTIQSADPLWAQRMKDRITATEVSLTAVMERRDLTLGDVARFEVGQIVELPVSPTGLIALECEGQTLFWCEIGQKDGAYTIRIADFVDKEQEFIDDMLGA</sequence>
<dbReference type="SUPFAM" id="SSF101801">
    <property type="entry name" value="Surface presentation of antigens (SPOA)"/>
    <property type="match status" value="1"/>
</dbReference>
<dbReference type="Pfam" id="PF01052">
    <property type="entry name" value="FliMN_C"/>
    <property type="match status" value="1"/>
</dbReference>
<evidence type="ECO:0000313" key="15">
    <source>
        <dbReference type="Proteomes" id="UP000230709"/>
    </source>
</evidence>
<dbReference type="Pfam" id="PF02154">
    <property type="entry name" value="FliM"/>
    <property type="match status" value="1"/>
</dbReference>
<comment type="subcellular location">
    <subcellularLocation>
        <location evidence="1">Bacterial flagellum basal body</location>
    </subcellularLocation>
    <subcellularLocation>
        <location evidence="2">Cell inner membrane</location>
        <topology evidence="2">Peripheral membrane protein</topology>
    </subcellularLocation>
</comment>
<evidence type="ECO:0000256" key="8">
    <source>
        <dbReference type="ARBA" id="ARBA00022779"/>
    </source>
</evidence>
<keyword evidence="6" id="KW-0145">Chemotaxis</keyword>
<dbReference type="PANTHER" id="PTHR30034">
    <property type="entry name" value="FLAGELLAR MOTOR SWITCH PROTEIN FLIM"/>
    <property type="match status" value="1"/>
</dbReference>
<evidence type="ECO:0000256" key="3">
    <source>
        <dbReference type="ARBA" id="ARBA00011049"/>
    </source>
</evidence>
<dbReference type="InterPro" id="IPR028976">
    <property type="entry name" value="CheC-like_sf"/>
</dbReference>
<protein>
    <recommendedName>
        <fullName evidence="4">Flagellar motor switch protein FliM</fullName>
    </recommendedName>
</protein>
<dbReference type="Proteomes" id="UP000230709">
    <property type="component" value="Chromosome"/>
</dbReference>
<keyword evidence="15" id="KW-1185">Reference proteome</keyword>
<dbReference type="InterPro" id="IPR001543">
    <property type="entry name" value="FliN-like_C"/>
</dbReference>
<dbReference type="GO" id="GO:0005886">
    <property type="term" value="C:plasma membrane"/>
    <property type="evidence" value="ECO:0007669"/>
    <property type="project" value="UniProtKB-SubCell"/>
</dbReference>
<dbReference type="AlphaFoldDB" id="A0A2D2D3W2"/>
<keyword evidence="8" id="KW-0283">Flagellar rotation</keyword>